<dbReference type="InterPro" id="IPR003329">
    <property type="entry name" value="Cytidylyl_trans"/>
</dbReference>
<dbReference type="InterPro" id="IPR023210">
    <property type="entry name" value="NADP_OxRdtase_dom"/>
</dbReference>
<evidence type="ECO:0000313" key="3">
    <source>
        <dbReference type="Proteomes" id="UP000623842"/>
    </source>
</evidence>
<reference evidence="2" key="2">
    <citation type="submission" date="2020-09" db="EMBL/GenBank/DDBJ databases">
        <authorList>
            <person name="Sun Q."/>
            <person name="Kim S."/>
        </authorList>
    </citation>
    <scope>NUCLEOTIDE SEQUENCE</scope>
    <source>
        <strain evidence="2">KCTC 42731</strain>
    </source>
</reference>
<dbReference type="Pfam" id="PF02348">
    <property type="entry name" value="CTP_transf_3"/>
    <property type="match status" value="1"/>
</dbReference>
<evidence type="ECO:0000313" key="2">
    <source>
        <dbReference type="EMBL" id="GHF80332.1"/>
    </source>
</evidence>
<dbReference type="InterPro" id="IPR053135">
    <property type="entry name" value="AKR2_Oxidoreductase"/>
</dbReference>
<feature type="domain" description="NADP-dependent oxidoreductase" evidence="1">
    <location>
        <begin position="233"/>
        <end position="519"/>
    </location>
</feature>
<keyword evidence="3" id="KW-1185">Reference proteome</keyword>
<dbReference type="SUPFAM" id="SSF53448">
    <property type="entry name" value="Nucleotide-diphospho-sugar transferases"/>
    <property type="match status" value="1"/>
</dbReference>
<name>A0A919EHJ2_9GAMM</name>
<dbReference type="Gene3D" id="3.90.550.10">
    <property type="entry name" value="Spore Coat Polysaccharide Biosynthesis Protein SpsA, Chain A"/>
    <property type="match status" value="1"/>
</dbReference>
<dbReference type="InterPro" id="IPR036812">
    <property type="entry name" value="NAD(P)_OxRdtase_dom_sf"/>
</dbReference>
<sequence>MSKIVCILQARTNSTRLPAKVLLPVAGIPLIVLAAKRAANTGLEVVVATSNQASDDMLASTLKLANVNVVRGSLDNTLKRFVLATEQYTDQTIIVRLTGDNVFPDGQFIDELVDYYLQYSLDYVGTTGAGSGLPYGVSAEVFKLHHLREAYHKVKDDYSKEHVTPFIYATYENHLCKKYRELNMESLSCTVDTLDDYLKIAALFEDVSSPIDISWLELSERLNKQAQAHKASKIMLGGAQLGLDYGINNQSGMMSVDELNLFLNTAYEMGIKCIDSAQAYGESEQRIGQCIRLIDKPFSINTKLTPNLLPLTDINKQPLIEQVKESLAESVYNLKENLSSLMLHRLEHAYLDDGVVWQYLVNLKEQKEVLQIGISVQTPEELERALTLPQVDIIQMPFNVLDHRWDVAINKTIELKKQSAISIHVRSVFLQGLLVSSDLMHWQKAHLNQQEALDVLTWLDKMAQHCHCDSKQQLCLAYVNAQPWVDKIVLGIDSLPQLLNNLETFHQIKLSKMQLNEISKNKPMLDEKTLNPALWES</sequence>
<dbReference type="CDD" id="cd19097">
    <property type="entry name" value="AKR_unchar"/>
    <property type="match status" value="1"/>
</dbReference>
<gene>
    <name evidence="2" type="ORF">GCM10017161_04500</name>
</gene>
<proteinExistence type="predicted"/>
<dbReference type="PANTHER" id="PTHR43312:SF1">
    <property type="entry name" value="NADP-DEPENDENT OXIDOREDUCTASE DOMAIN-CONTAINING PROTEIN"/>
    <property type="match status" value="1"/>
</dbReference>
<organism evidence="2 3">
    <name type="scientific">Thalassotalea marina</name>
    <dbReference type="NCBI Taxonomy" id="1673741"/>
    <lineage>
        <taxon>Bacteria</taxon>
        <taxon>Pseudomonadati</taxon>
        <taxon>Pseudomonadota</taxon>
        <taxon>Gammaproteobacteria</taxon>
        <taxon>Alteromonadales</taxon>
        <taxon>Colwelliaceae</taxon>
        <taxon>Thalassotalea</taxon>
    </lineage>
</organism>
<evidence type="ECO:0000259" key="1">
    <source>
        <dbReference type="Pfam" id="PF00248"/>
    </source>
</evidence>
<dbReference type="InterPro" id="IPR029044">
    <property type="entry name" value="Nucleotide-diphossugar_trans"/>
</dbReference>
<protein>
    <recommendedName>
        <fullName evidence="1">NADP-dependent oxidoreductase domain-containing protein</fullName>
    </recommendedName>
</protein>
<dbReference type="Proteomes" id="UP000623842">
    <property type="component" value="Unassembled WGS sequence"/>
</dbReference>
<dbReference type="Gene3D" id="3.20.20.100">
    <property type="entry name" value="NADP-dependent oxidoreductase domain"/>
    <property type="match status" value="1"/>
</dbReference>
<dbReference type="PANTHER" id="PTHR43312">
    <property type="entry name" value="D-THREO-ALDOSE 1-DEHYDROGENASE"/>
    <property type="match status" value="1"/>
</dbReference>
<reference evidence="2" key="1">
    <citation type="journal article" date="2014" name="Int. J. Syst. Evol. Microbiol.">
        <title>Complete genome sequence of Corynebacterium casei LMG S-19264T (=DSM 44701T), isolated from a smear-ripened cheese.</title>
        <authorList>
            <consortium name="US DOE Joint Genome Institute (JGI-PGF)"/>
            <person name="Walter F."/>
            <person name="Albersmeier A."/>
            <person name="Kalinowski J."/>
            <person name="Ruckert C."/>
        </authorList>
    </citation>
    <scope>NUCLEOTIDE SEQUENCE</scope>
    <source>
        <strain evidence="2">KCTC 42731</strain>
    </source>
</reference>
<dbReference type="RefSeq" id="WP_189767081.1">
    <property type="nucleotide sequence ID" value="NZ_BNCK01000001.1"/>
</dbReference>
<dbReference type="AlphaFoldDB" id="A0A919EHJ2"/>
<dbReference type="EMBL" id="BNCK01000001">
    <property type="protein sequence ID" value="GHF80332.1"/>
    <property type="molecule type" value="Genomic_DNA"/>
</dbReference>
<comment type="caution">
    <text evidence="2">The sequence shown here is derived from an EMBL/GenBank/DDBJ whole genome shotgun (WGS) entry which is preliminary data.</text>
</comment>
<dbReference type="SUPFAM" id="SSF51430">
    <property type="entry name" value="NAD(P)-linked oxidoreductase"/>
    <property type="match status" value="1"/>
</dbReference>
<accession>A0A919EHJ2</accession>
<dbReference type="Pfam" id="PF00248">
    <property type="entry name" value="Aldo_ket_red"/>
    <property type="match status" value="1"/>
</dbReference>